<dbReference type="Proteomes" id="UP001362999">
    <property type="component" value="Unassembled WGS sequence"/>
</dbReference>
<evidence type="ECO:0000313" key="1">
    <source>
        <dbReference type="EMBL" id="KAK7030153.1"/>
    </source>
</evidence>
<dbReference type="AlphaFoldDB" id="A0AAW0BUA7"/>
<protein>
    <submittedName>
        <fullName evidence="1">Uncharacterized protein</fullName>
    </submittedName>
</protein>
<evidence type="ECO:0000313" key="2">
    <source>
        <dbReference type="Proteomes" id="UP001362999"/>
    </source>
</evidence>
<reference evidence="1 2" key="1">
    <citation type="journal article" date="2024" name="J Genomics">
        <title>Draft genome sequencing and assembly of Favolaschia claudopus CIRM-BRFM 2984 isolated from oak limbs.</title>
        <authorList>
            <person name="Navarro D."/>
            <person name="Drula E."/>
            <person name="Chaduli D."/>
            <person name="Cazenave R."/>
            <person name="Ahrendt S."/>
            <person name="Wang J."/>
            <person name="Lipzen A."/>
            <person name="Daum C."/>
            <person name="Barry K."/>
            <person name="Grigoriev I.V."/>
            <person name="Favel A."/>
            <person name="Rosso M.N."/>
            <person name="Martin F."/>
        </authorList>
    </citation>
    <scope>NUCLEOTIDE SEQUENCE [LARGE SCALE GENOMIC DNA]</scope>
    <source>
        <strain evidence="1 2">CIRM-BRFM 2984</strain>
    </source>
</reference>
<organism evidence="1 2">
    <name type="scientific">Favolaschia claudopus</name>
    <dbReference type="NCBI Taxonomy" id="2862362"/>
    <lineage>
        <taxon>Eukaryota</taxon>
        <taxon>Fungi</taxon>
        <taxon>Dikarya</taxon>
        <taxon>Basidiomycota</taxon>
        <taxon>Agaricomycotina</taxon>
        <taxon>Agaricomycetes</taxon>
        <taxon>Agaricomycetidae</taxon>
        <taxon>Agaricales</taxon>
        <taxon>Marasmiineae</taxon>
        <taxon>Mycenaceae</taxon>
        <taxon>Favolaschia</taxon>
    </lineage>
</organism>
<proteinExistence type="predicted"/>
<dbReference type="EMBL" id="JAWWNJ010000026">
    <property type="protein sequence ID" value="KAK7030153.1"/>
    <property type="molecule type" value="Genomic_DNA"/>
</dbReference>
<gene>
    <name evidence="1" type="ORF">R3P38DRAFT_3189108</name>
</gene>
<comment type="caution">
    <text evidence="1">The sequence shown here is derived from an EMBL/GenBank/DDBJ whole genome shotgun (WGS) entry which is preliminary data.</text>
</comment>
<keyword evidence="2" id="KW-1185">Reference proteome</keyword>
<sequence>MDDMEFVRIWHGHLPPAHLWLISFRVHFSLCFTNNHSIFNYLGNLWQQVFEGLSLLSHYSLLGVAGPHREQIASREHPRPNSEDGSRSYVYTCISKPPIPDRLLNTASSQQTMNAWHPNLTIRHVSESCLPQIPQHRSPTSTPSFSPAVSLPLTQFLASLNPNIPGVPDRFFSPPSSTCTPTFSVLANTPIRMSSAKVCRHNACFSHPRRLKRSPHSSTFSIHLDLNSVATCSRFMRVSSRVMLRLLHLPGYPGFDALDTRQGQHQIECRLPPTFPLRLLPWSTPRRVPQSAHSLLLPAHHLRPHRELHHS</sequence>
<name>A0AAW0BUA7_9AGAR</name>
<accession>A0AAW0BUA7</accession>